<evidence type="ECO:0000256" key="1">
    <source>
        <dbReference type="ARBA" id="ARBA00022679"/>
    </source>
</evidence>
<dbReference type="PANTHER" id="PTHR10434:SF11">
    <property type="entry name" value="1-ACYL-SN-GLYCEROL-3-PHOSPHATE ACYLTRANSFERASE"/>
    <property type="match status" value="1"/>
</dbReference>
<dbReference type="GO" id="GO:0006654">
    <property type="term" value="P:phosphatidic acid biosynthetic process"/>
    <property type="evidence" value="ECO:0007669"/>
    <property type="project" value="TreeGrafter"/>
</dbReference>
<accession>A0A9D1WRB7</accession>
<reference evidence="4" key="1">
    <citation type="journal article" date="2021" name="PeerJ">
        <title>Extensive microbial diversity within the chicken gut microbiome revealed by metagenomics and culture.</title>
        <authorList>
            <person name="Gilroy R."/>
            <person name="Ravi A."/>
            <person name="Getino M."/>
            <person name="Pursley I."/>
            <person name="Horton D.L."/>
            <person name="Alikhan N.F."/>
            <person name="Baker D."/>
            <person name="Gharbi K."/>
            <person name="Hall N."/>
            <person name="Watson M."/>
            <person name="Adriaenssens E.M."/>
            <person name="Foster-Nyarko E."/>
            <person name="Jarju S."/>
            <person name="Secka A."/>
            <person name="Antonio M."/>
            <person name="Oren A."/>
            <person name="Chaudhuri R.R."/>
            <person name="La Ragione R."/>
            <person name="Hildebrand F."/>
            <person name="Pallen M.J."/>
        </authorList>
    </citation>
    <scope>NUCLEOTIDE SEQUENCE</scope>
    <source>
        <strain evidence="4">CHK188-5543</strain>
    </source>
</reference>
<evidence type="ECO:0000259" key="3">
    <source>
        <dbReference type="SMART" id="SM00563"/>
    </source>
</evidence>
<proteinExistence type="predicted"/>
<dbReference type="SUPFAM" id="SSF69593">
    <property type="entry name" value="Glycerol-3-phosphate (1)-acyltransferase"/>
    <property type="match status" value="1"/>
</dbReference>
<keyword evidence="1" id="KW-0808">Transferase</keyword>
<organism evidence="4 5">
    <name type="scientific">Candidatus Anaerotruncus excrementipullorum</name>
    <dbReference type="NCBI Taxonomy" id="2838465"/>
    <lineage>
        <taxon>Bacteria</taxon>
        <taxon>Bacillati</taxon>
        <taxon>Bacillota</taxon>
        <taxon>Clostridia</taxon>
        <taxon>Eubacteriales</taxon>
        <taxon>Oscillospiraceae</taxon>
        <taxon>Anaerotruncus</taxon>
    </lineage>
</organism>
<evidence type="ECO:0000313" key="4">
    <source>
        <dbReference type="EMBL" id="HIX65688.1"/>
    </source>
</evidence>
<name>A0A9D1WRB7_9FIRM</name>
<reference evidence="4" key="2">
    <citation type="submission" date="2021-04" db="EMBL/GenBank/DDBJ databases">
        <authorList>
            <person name="Gilroy R."/>
        </authorList>
    </citation>
    <scope>NUCLEOTIDE SEQUENCE</scope>
    <source>
        <strain evidence="4">CHK188-5543</strain>
    </source>
</reference>
<gene>
    <name evidence="4" type="ORF">H9736_05505</name>
</gene>
<dbReference type="PANTHER" id="PTHR10434">
    <property type="entry name" value="1-ACYL-SN-GLYCEROL-3-PHOSPHATE ACYLTRANSFERASE"/>
    <property type="match status" value="1"/>
</dbReference>
<protein>
    <submittedName>
        <fullName evidence="4">1-acyl-sn-glycerol-3-phosphate acyltransferase</fullName>
    </submittedName>
</protein>
<dbReference type="SMART" id="SM00563">
    <property type="entry name" value="PlsC"/>
    <property type="match status" value="1"/>
</dbReference>
<dbReference type="AlphaFoldDB" id="A0A9D1WRB7"/>
<evidence type="ECO:0000313" key="5">
    <source>
        <dbReference type="Proteomes" id="UP000886800"/>
    </source>
</evidence>
<sequence>MFYKIARIVCIWVAHLLFRVEVSGREHIPAGGGYILASNHRSNFDPIFVATGVKSQIFFMAKEELFSKNIFLKGLFLALGAFPVARGKGDSGALDWAGNVVRSQGVLGMFLEGTRSKTGELGRPKSGTAMLAHQTKSDVLPCAIYFENPLHFRSRVAVRYGRMLKNAELGLDGETLTPHGMKAASHQIMQEIAALVEEVR</sequence>
<dbReference type="Pfam" id="PF01553">
    <property type="entry name" value="Acyltransferase"/>
    <property type="match status" value="1"/>
</dbReference>
<dbReference type="InterPro" id="IPR002123">
    <property type="entry name" value="Plipid/glycerol_acylTrfase"/>
</dbReference>
<dbReference type="EMBL" id="DXES01000121">
    <property type="protein sequence ID" value="HIX65688.1"/>
    <property type="molecule type" value="Genomic_DNA"/>
</dbReference>
<dbReference type="Proteomes" id="UP000886800">
    <property type="component" value="Unassembled WGS sequence"/>
</dbReference>
<evidence type="ECO:0000256" key="2">
    <source>
        <dbReference type="ARBA" id="ARBA00023315"/>
    </source>
</evidence>
<comment type="caution">
    <text evidence="4">The sequence shown here is derived from an EMBL/GenBank/DDBJ whole genome shotgun (WGS) entry which is preliminary data.</text>
</comment>
<dbReference type="GO" id="GO:0003841">
    <property type="term" value="F:1-acylglycerol-3-phosphate O-acyltransferase activity"/>
    <property type="evidence" value="ECO:0007669"/>
    <property type="project" value="TreeGrafter"/>
</dbReference>
<feature type="domain" description="Phospholipid/glycerol acyltransferase" evidence="3">
    <location>
        <begin position="34"/>
        <end position="147"/>
    </location>
</feature>
<keyword evidence="2 4" id="KW-0012">Acyltransferase</keyword>
<dbReference type="CDD" id="cd07989">
    <property type="entry name" value="LPLAT_AGPAT-like"/>
    <property type="match status" value="1"/>
</dbReference>